<dbReference type="SMART" id="SM00256">
    <property type="entry name" value="FBOX"/>
    <property type="match status" value="2"/>
</dbReference>
<comment type="caution">
    <text evidence="2">The sequence shown here is derived from an EMBL/GenBank/DDBJ whole genome shotgun (WGS) entry which is preliminary data.</text>
</comment>
<organism evidence="2 3">
    <name type="scientific">Striga hermonthica</name>
    <name type="common">Purple witchweed</name>
    <name type="synonym">Buchnera hermonthica</name>
    <dbReference type="NCBI Taxonomy" id="68872"/>
    <lineage>
        <taxon>Eukaryota</taxon>
        <taxon>Viridiplantae</taxon>
        <taxon>Streptophyta</taxon>
        <taxon>Embryophyta</taxon>
        <taxon>Tracheophyta</taxon>
        <taxon>Spermatophyta</taxon>
        <taxon>Magnoliopsida</taxon>
        <taxon>eudicotyledons</taxon>
        <taxon>Gunneridae</taxon>
        <taxon>Pentapetalae</taxon>
        <taxon>asterids</taxon>
        <taxon>lamiids</taxon>
        <taxon>Lamiales</taxon>
        <taxon>Orobanchaceae</taxon>
        <taxon>Buchnereae</taxon>
        <taxon>Striga</taxon>
    </lineage>
</organism>
<evidence type="ECO:0000259" key="1">
    <source>
        <dbReference type="PROSITE" id="PS50181"/>
    </source>
</evidence>
<protein>
    <recommendedName>
        <fullName evidence="1">F-box domain-containing protein</fullName>
    </recommendedName>
</protein>
<dbReference type="CDD" id="cd09917">
    <property type="entry name" value="F-box_SF"/>
    <property type="match status" value="2"/>
</dbReference>
<dbReference type="AlphaFoldDB" id="A0A9N7MKX7"/>
<dbReference type="InterPro" id="IPR013187">
    <property type="entry name" value="F-box-assoc_dom_typ3"/>
</dbReference>
<dbReference type="Pfam" id="PF12937">
    <property type="entry name" value="F-box-like"/>
    <property type="match status" value="2"/>
</dbReference>
<feature type="domain" description="F-box" evidence="1">
    <location>
        <begin position="398"/>
        <end position="450"/>
    </location>
</feature>
<reference evidence="2" key="1">
    <citation type="submission" date="2019-12" db="EMBL/GenBank/DDBJ databases">
        <authorList>
            <person name="Scholes J."/>
        </authorList>
    </citation>
    <scope>NUCLEOTIDE SEQUENCE</scope>
</reference>
<dbReference type="EMBL" id="CACSLK010003813">
    <property type="protein sequence ID" value="CAA0809532.1"/>
    <property type="molecule type" value="Genomic_DNA"/>
</dbReference>
<dbReference type="PANTHER" id="PTHR31672">
    <property type="entry name" value="BNACNNG10540D PROTEIN"/>
    <property type="match status" value="1"/>
</dbReference>
<gene>
    <name evidence="2" type="ORF">SHERM_11537</name>
</gene>
<dbReference type="InterPro" id="IPR036047">
    <property type="entry name" value="F-box-like_dom_sf"/>
</dbReference>
<sequence length="781" mass="89722">MVTDSEDGGIADSEKQAAVYAQNSLLFLPDDVLLKILLNLSAQDIYYTASRVCRRLYYHMIRSEEFVNLHLRQTEEYGLLFRFIYAPRVELINSDKHSSQRKVFVSMKQGRVTVSNYYYAYKSLFNSGRPHRGVQLSSTLVWRPRGQPRHGTSLPTPSSPRKRKLYAFLRGVVEASCNRPLGWVYPRPTSRTEGFIHLIYGDIVLTLNVVTEVMTETRAPGFPVYPPKYMKWYLSTGKALTVVAKVGDGVFRVWELVSGDYSNYWREWESQILLGSEFHDLFHIQPVGWLQQMEVLVFSVSSGVPMFSTWLLLPGKQDGSPPYQKGWLGNFIEFLVQFFLTKTPLCSWRGTIKPIYYHAHFLFMLSIFRRQSSSPPSSGDVEAEGIADGEKQAAVYSQINLLSLPDDLLWKILLNLSAQDIYRASLVCRSLYYHTIRSEEFVNLHLWQTDEYGLFFRFIYAPTRELIDNYRHYSRRIVFVSMKQGRVMVSDYYYPYKPNLMLETSCNGLIPDYIYYDTLSGVHLANPVMGRAFQLPPLPENAMSMKCCVGYAEASNAYKVALAYTVGIKRWDARRAILTVGVDKSWRHLATDHLTESSLSLLVVTEGFIHSIFGDTITTLNVETEVMTETWAPVPVYNHHKYKNCYLSTGKALTVVVQVEDGVFRVWEMVRGDSYYWRELERQIVLGSRRMREIREVCGCGDKDLVYISPVGWLQQMEVLVFVAKSKCRACEVFYVVIATGEIGWITPISSNKGGFVGEFYEILKPVLAHKNTLVQLEGYY</sequence>
<dbReference type="OrthoDB" id="1271311at2759"/>
<dbReference type="Gene3D" id="1.20.1280.50">
    <property type="match status" value="1"/>
</dbReference>
<feature type="domain" description="F-box" evidence="1">
    <location>
        <begin position="22"/>
        <end position="69"/>
    </location>
</feature>
<name>A0A9N7MKX7_STRHE</name>
<evidence type="ECO:0000313" key="2">
    <source>
        <dbReference type="EMBL" id="CAA0809532.1"/>
    </source>
</evidence>
<dbReference type="PROSITE" id="PS50181">
    <property type="entry name" value="FBOX"/>
    <property type="match status" value="2"/>
</dbReference>
<dbReference type="InterPro" id="IPR001810">
    <property type="entry name" value="F-box_dom"/>
</dbReference>
<keyword evidence="3" id="KW-1185">Reference proteome</keyword>
<proteinExistence type="predicted"/>
<dbReference type="SUPFAM" id="SSF81383">
    <property type="entry name" value="F-box domain"/>
    <property type="match status" value="2"/>
</dbReference>
<dbReference type="Pfam" id="PF08268">
    <property type="entry name" value="FBA_3"/>
    <property type="match status" value="1"/>
</dbReference>
<evidence type="ECO:0000313" key="3">
    <source>
        <dbReference type="Proteomes" id="UP001153555"/>
    </source>
</evidence>
<dbReference type="InterPro" id="IPR050796">
    <property type="entry name" value="SCF_F-box_component"/>
</dbReference>
<accession>A0A9N7MKX7</accession>
<dbReference type="Proteomes" id="UP001153555">
    <property type="component" value="Unassembled WGS sequence"/>
</dbReference>